<evidence type="ECO:0000256" key="2">
    <source>
        <dbReference type="ARBA" id="ARBA00022448"/>
    </source>
</evidence>
<dbReference type="Pfam" id="PF01545">
    <property type="entry name" value="Cation_efflux"/>
    <property type="match status" value="1"/>
</dbReference>
<feature type="domain" description="Cation efflux protein cytoplasmic" evidence="8">
    <location>
        <begin position="357"/>
        <end position="431"/>
    </location>
</feature>
<dbReference type="Proteomes" id="UP001431209">
    <property type="component" value="Unassembled WGS sequence"/>
</dbReference>
<evidence type="ECO:0000256" key="4">
    <source>
        <dbReference type="ARBA" id="ARBA00022989"/>
    </source>
</evidence>
<feature type="domain" description="Cation efflux protein transmembrane" evidence="7">
    <location>
        <begin position="138"/>
        <end position="352"/>
    </location>
</feature>
<evidence type="ECO:0000313" key="10">
    <source>
        <dbReference type="Proteomes" id="UP001431209"/>
    </source>
</evidence>
<keyword evidence="5 6" id="KW-0472">Membrane</keyword>
<dbReference type="GO" id="GO:0008324">
    <property type="term" value="F:monoatomic cation transmembrane transporter activity"/>
    <property type="evidence" value="ECO:0007669"/>
    <property type="project" value="InterPro"/>
</dbReference>
<proteinExistence type="predicted"/>
<keyword evidence="4 6" id="KW-1133">Transmembrane helix</keyword>
<dbReference type="InterPro" id="IPR027470">
    <property type="entry name" value="Cation_efflux_CTD"/>
</dbReference>
<dbReference type="SUPFAM" id="SSF160240">
    <property type="entry name" value="Cation efflux protein cytoplasmic domain-like"/>
    <property type="match status" value="1"/>
</dbReference>
<dbReference type="InterPro" id="IPR050291">
    <property type="entry name" value="CDF_Transporter"/>
</dbReference>
<organism evidence="9 10">
    <name type="scientific">Acrasis kona</name>
    <dbReference type="NCBI Taxonomy" id="1008807"/>
    <lineage>
        <taxon>Eukaryota</taxon>
        <taxon>Discoba</taxon>
        <taxon>Heterolobosea</taxon>
        <taxon>Tetramitia</taxon>
        <taxon>Eutetramitia</taxon>
        <taxon>Acrasidae</taxon>
        <taxon>Acrasis</taxon>
    </lineage>
</organism>
<feature type="transmembrane region" description="Helical" evidence="6">
    <location>
        <begin position="134"/>
        <end position="156"/>
    </location>
</feature>
<keyword evidence="3 6" id="KW-0812">Transmembrane</keyword>
<protein>
    <submittedName>
        <fullName evidence="9">Metal tolerance protein</fullName>
    </submittedName>
</protein>
<keyword evidence="2" id="KW-0813">Transport</keyword>
<dbReference type="PANTHER" id="PTHR43840:SF13">
    <property type="entry name" value="CATION EFFLUX PROTEIN CYTOPLASMIC DOMAIN-CONTAINING PROTEIN"/>
    <property type="match status" value="1"/>
</dbReference>
<evidence type="ECO:0000259" key="7">
    <source>
        <dbReference type="Pfam" id="PF01545"/>
    </source>
</evidence>
<evidence type="ECO:0000256" key="1">
    <source>
        <dbReference type="ARBA" id="ARBA00004141"/>
    </source>
</evidence>
<comment type="subcellular location">
    <subcellularLocation>
        <location evidence="1">Membrane</location>
        <topology evidence="1">Multi-pass membrane protein</topology>
    </subcellularLocation>
</comment>
<evidence type="ECO:0000256" key="3">
    <source>
        <dbReference type="ARBA" id="ARBA00022692"/>
    </source>
</evidence>
<dbReference type="AlphaFoldDB" id="A0AAW2ZND7"/>
<feature type="transmembrane region" description="Helical" evidence="6">
    <location>
        <begin position="297"/>
        <end position="317"/>
    </location>
</feature>
<gene>
    <name evidence="9" type="ORF">AKO1_009680</name>
</gene>
<dbReference type="EMBL" id="JAOPGA020001709">
    <property type="protein sequence ID" value="KAL0490696.1"/>
    <property type="molecule type" value="Genomic_DNA"/>
</dbReference>
<name>A0AAW2ZND7_9EUKA</name>
<dbReference type="Pfam" id="PF16916">
    <property type="entry name" value="ZT_dimer"/>
    <property type="match status" value="1"/>
</dbReference>
<dbReference type="Gene3D" id="1.20.1510.10">
    <property type="entry name" value="Cation efflux protein transmembrane domain"/>
    <property type="match status" value="1"/>
</dbReference>
<keyword evidence="10" id="KW-1185">Reference proteome</keyword>
<accession>A0AAW2ZND7</accession>
<sequence length="446" mass="51211">MVIHKNVPSINNDVDQSEDIGIEVDNERLLWNNPNIETLEDEDKTLWPVPIDRFHEVDVNKARSYKSKEFYENQNEVVKDLQEVTAYLMMQEQEKKRKLLERTENHGHSHGEPQLFQYSKQESMTPAEMRYESFCINLSIWTTVILTLVKLGGAVLTLSLSVVATTFESFLDIFTFIILYATNKIRHRRDPLDIYKYPVGKARLEPIGVIIFQFVMAALAVQIVENGAEEIIRGIYDSLNGTSLRKDAAWWNLARNPYEEQIFYWINVGILGFNVLVKVVSWLICRRATYSATAQACALDHFNDALTVSLVFVAVLVSQWVWWFDPAGAIALAIFIIQSWVRESLDHVQNLVGKSASNEFLKRITYIAVNHRGVDMIDSVQAWHVGECCYVEVHIVCPPDMSLKESHDIGEELQLKIEQLPDVERCIVHVDYNTVHGEEHLVSVDK</sequence>
<dbReference type="Gene3D" id="3.30.70.1350">
    <property type="entry name" value="Cation efflux protein, cytoplasmic domain"/>
    <property type="match status" value="1"/>
</dbReference>
<feature type="transmembrane region" description="Helical" evidence="6">
    <location>
        <begin position="162"/>
        <end position="183"/>
    </location>
</feature>
<dbReference type="NCBIfam" id="TIGR01297">
    <property type="entry name" value="CDF"/>
    <property type="match status" value="1"/>
</dbReference>
<dbReference type="InterPro" id="IPR036837">
    <property type="entry name" value="Cation_efflux_CTD_sf"/>
</dbReference>
<dbReference type="SUPFAM" id="SSF161111">
    <property type="entry name" value="Cation efflux protein transmembrane domain-like"/>
    <property type="match status" value="1"/>
</dbReference>
<comment type="caution">
    <text evidence="9">The sequence shown here is derived from an EMBL/GenBank/DDBJ whole genome shotgun (WGS) entry which is preliminary data.</text>
</comment>
<dbReference type="GO" id="GO:0016020">
    <property type="term" value="C:membrane"/>
    <property type="evidence" value="ECO:0007669"/>
    <property type="project" value="UniProtKB-SubCell"/>
</dbReference>
<evidence type="ECO:0000259" key="8">
    <source>
        <dbReference type="Pfam" id="PF16916"/>
    </source>
</evidence>
<evidence type="ECO:0000256" key="6">
    <source>
        <dbReference type="SAM" id="Phobius"/>
    </source>
</evidence>
<dbReference type="InterPro" id="IPR058533">
    <property type="entry name" value="Cation_efflux_TM"/>
</dbReference>
<dbReference type="PANTHER" id="PTHR43840">
    <property type="entry name" value="MITOCHONDRIAL METAL TRANSPORTER 1-RELATED"/>
    <property type="match status" value="1"/>
</dbReference>
<dbReference type="InterPro" id="IPR027469">
    <property type="entry name" value="Cation_efflux_TMD_sf"/>
</dbReference>
<evidence type="ECO:0000313" key="9">
    <source>
        <dbReference type="EMBL" id="KAL0490696.1"/>
    </source>
</evidence>
<evidence type="ECO:0000256" key="5">
    <source>
        <dbReference type="ARBA" id="ARBA00023136"/>
    </source>
</evidence>
<feature type="transmembrane region" description="Helical" evidence="6">
    <location>
        <begin position="204"/>
        <end position="224"/>
    </location>
</feature>
<reference evidence="9 10" key="1">
    <citation type="submission" date="2024-03" db="EMBL/GenBank/DDBJ databases">
        <title>The Acrasis kona genome and developmental transcriptomes reveal deep origins of eukaryotic multicellular pathways.</title>
        <authorList>
            <person name="Sheikh S."/>
            <person name="Fu C.-J."/>
            <person name="Brown M.W."/>
            <person name="Baldauf S.L."/>
        </authorList>
    </citation>
    <scope>NUCLEOTIDE SEQUENCE [LARGE SCALE GENOMIC DNA]</scope>
    <source>
        <strain evidence="9 10">ATCC MYA-3509</strain>
    </source>
</reference>
<feature type="transmembrane region" description="Helical" evidence="6">
    <location>
        <begin position="262"/>
        <end position="285"/>
    </location>
</feature>
<dbReference type="InterPro" id="IPR002524">
    <property type="entry name" value="Cation_efflux"/>
</dbReference>